<keyword evidence="1" id="KW-0812">Transmembrane</keyword>
<evidence type="ECO:0000256" key="1">
    <source>
        <dbReference type="SAM" id="Phobius"/>
    </source>
</evidence>
<feature type="transmembrane region" description="Helical" evidence="1">
    <location>
        <begin position="34"/>
        <end position="56"/>
    </location>
</feature>
<reference evidence="2 4" key="1">
    <citation type="submission" date="2016-12" db="EMBL/GenBank/DDBJ databases">
        <title>Complete genome sequence of Clostridium kluyveri JZZ isolated from the pit mud of a Chinese flavor liquor-making factory.</title>
        <authorList>
            <person name="Wang Y."/>
        </authorList>
    </citation>
    <scope>NUCLEOTIDE SEQUENCE [LARGE SCALE GENOMIC DNA]</scope>
    <source>
        <strain evidence="2 4">JZZ</strain>
    </source>
</reference>
<dbReference type="AlphaFoldDB" id="A0A1L5FBZ0"/>
<evidence type="ECO:0000313" key="3">
    <source>
        <dbReference type="EMBL" id="APM40559.1"/>
    </source>
</evidence>
<keyword evidence="1" id="KW-0472">Membrane</keyword>
<accession>A0A1L5FBZ0</accession>
<dbReference type="EMBL" id="CP018335">
    <property type="protein sequence ID" value="APM40559.1"/>
    <property type="molecule type" value="Genomic_DNA"/>
</dbReference>
<protein>
    <submittedName>
        <fullName evidence="2">Uncharacterized protein</fullName>
    </submittedName>
</protein>
<evidence type="ECO:0000313" key="2">
    <source>
        <dbReference type="EMBL" id="APM40493.1"/>
    </source>
</evidence>
<feature type="transmembrane region" description="Helical" evidence="1">
    <location>
        <begin position="7"/>
        <end position="28"/>
    </location>
</feature>
<evidence type="ECO:0000313" key="4">
    <source>
        <dbReference type="Proteomes" id="UP000184604"/>
    </source>
</evidence>
<organism evidence="2 4">
    <name type="scientific">Clostridium kluyveri</name>
    <dbReference type="NCBI Taxonomy" id="1534"/>
    <lineage>
        <taxon>Bacteria</taxon>
        <taxon>Bacillati</taxon>
        <taxon>Bacillota</taxon>
        <taxon>Clostridia</taxon>
        <taxon>Eubacteriales</taxon>
        <taxon>Clostridiaceae</taxon>
        <taxon>Clostridium</taxon>
    </lineage>
</organism>
<dbReference type="RefSeq" id="WP_073540085.1">
    <property type="nucleotide sequence ID" value="NZ_CP018335.1"/>
</dbReference>
<keyword evidence="1" id="KW-1133">Transmembrane helix</keyword>
<sequence>MKILKYIFLWVISFIAFMYGSSILDVIFNNDSDSSTILITLYALGATIIICTYLIINSIKEK</sequence>
<dbReference type="Proteomes" id="UP000184604">
    <property type="component" value="Chromosome"/>
</dbReference>
<proteinExistence type="predicted"/>
<gene>
    <name evidence="2" type="ORF">BS101_18045</name>
    <name evidence="3" type="ORF">BS101_18430</name>
</gene>
<name>A0A1L5FBZ0_CLOKL</name>
<dbReference type="EMBL" id="CP018335">
    <property type="protein sequence ID" value="APM40493.1"/>
    <property type="molecule type" value="Genomic_DNA"/>
</dbReference>